<evidence type="ECO:0008006" key="3">
    <source>
        <dbReference type="Google" id="ProtNLM"/>
    </source>
</evidence>
<gene>
    <name evidence="1" type="ORF">KK062_14325</name>
</gene>
<dbReference type="Proteomes" id="UP001319080">
    <property type="component" value="Unassembled WGS sequence"/>
</dbReference>
<dbReference type="AlphaFoldDB" id="A0AAP2DXG2"/>
<dbReference type="EMBL" id="JAHESE010000013">
    <property type="protein sequence ID" value="MBT1709415.1"/>
    <property type="molecule type" value="Genomic_DNA"/>
</dbReference>
<name>A0AAP2DXG2_9BACT</name>
<sequence length="459" mass="50982">MKTVSRITLLRIFPGFLLLTFLAQIVAAQAPIQYFRQYDQRGIGVFETSKNDTIPFNDLKLRVGGNFTQSFQTLSHSNDSGVPLYDLGNGFPLAHANLNLDFQLADGVRVNLISYMSSHHHNEMWVKAGYFQIDKVSFLNSALLNSLWKNLTLKIGHMEINYGDAHFRRSDGGNAFWNPFIENNILDAYTTEIGAELYWQKNGFLLMGGMTNGEIQGSVTAPDKRSPSVYGKVGYDKVLAERTRVRLTGSLLRKSSSVNGTLFRGDRTGSNYQFVMEPASATVTANAFSGRINPNFSDDVTTFVINPFVQFRGLELFGTVEFAEGNTAVENGEVQYTPAANDATKFNKLEKRKFDQLAVDLLYRFGKADRFYVGARYNKVSGTQAFRTSTTAATAGGISQGARLDVSQERTAFGGGWFITRNILLKGEYVTQKFNDYPAGDILQGGKFDGFVFQGTIAF</sequence>
<dbReference type="RefSeq" id="WP_254084995.1">
    <property type="nucleotide sequence ID" value="NZ_JAHESE010000013.1"/>
</dbReference>
<organism evidence="1 2">
    <name type="scientific">Dawidia cretensis</name>
    <dbReference type="NCBI Taxonomy" id="2782350"/>
    <lineage>
        <taxon>Bacteria</taxon>
        <taxon>Pseudomonadati</taxon>
        <taxon>Bacteroidota</taxon>
        <taxon>Cytophagia</taxon>
        <taxon>Cytophagales</taxon>
        <taxon>Chryseotaleaceae</taxon>
        <taxon>Dawidia</taxon>
    </lineage>
</organism>
<keyword evidence="2" id="KW-1185">Reference proteome</keyword>
<comment type="caution">
    <text evidence="1">The sequence shown here is derived from an EMBL/GenBank/DDBJ whole genome shotgun (WGS) entry which is preliminary data.</text>
</comment>
<proteinExistence type="predicted"/>
<protein>
    <recommendedName>
        <fullName evidence="3">Porin</fullName>
    </recommendedName>
</protein>
<evidence type="ECO:0000313" key="1">
    <source>
        <dbReference type="EMBL" id="MBT1709415.1"/>
    </source>
</evidence>
<reference evidence="1 2" key="1">
    <citation type="submission" date="2021-05" db="EMBL/GenBank/DDBJ databases">
        <title>A Polyphasic approach of four new species of the genus Ohtaekwangia: Ohtaekwangia histidinii sp. nov., Ohtaekwangia cretensis sp. nov., Ohtaekwangia indiensis sp. nov., Ohtaekwangia reichenbachii sp. nov. from diverse environment.</title>
        <authorList>
            <person name="Octaviana S."/>
        </authorList>
    </citation>
    <scope>NUCLEOTIDE SEQUENCE [LARGE SCALE GENOMIC DNA]</scope>
    <source>
        <strain evidence="1 2">PWU5</strain>
    </source>
</reference>
<evidence type="ECO:0000313" key="2">
    <source>
        <dbReference type="Proteomes" id="UP001319080"/>
    </source>
</evidence>
<accession>A0AAP2DXG2</accession>